<gene>
    <name evidence="4" type="ORF">R5R35_000608</name>
</gene>
<dbReference type="InterPro" id="IPR001736">
    <property type="entry name" value="PLipase_D/transphosphatidylase"/>
</dbReference>
<dbReference type="PROSITE" id="PS50035">
    <property type="entry name" value="PLD"/>
    <property type="match status" value="2"/>
</dbReference>
<keyword evidence="5" id="KW-1185">Reference proteome</keyword>
<dbReference type="Pfam" id="PF00614">
    <property type="entry name" value="PLDc"/>
    <property type="match status" value="1"/>
</dbReference>
<accession>A0AAN9VXE8</accession>
<comment type="similarity">
    <text evidence="1">Belongs to the phospholipase D family.</text>
</comment>
<feature type="domain" description="PLD phosphodiesterase" evidence="3">
    <location>
        <begin position="406"/>
        <end position="432"/>
    </location>
</feature>
<dbReference type="Pfam" id="PF13918">
    <property type="entry name" value="PLDc_3"/>
    <property type="match status" value="1"/>
</dbReference>
<keyword evidence="2" id="KW-0472">Membrane</keyword>
<evidence type="ECO:0000256" key="1">
    <source>
        <dbReference type="ARBA" id="ARBA00008664"/>
    </source>
</evidence>
<feature type="domain" description="PLD phosphodiesterase" evidence="3">
    <location>
        <begin position="191"/>
        <end position="218"/>
    </location>
</feature>
<evidence type="ECO:0000313" key="5">
    <source>
        <dbReference type="Proteomes" id="UP001378592"/>
    </source>
</evidence>
<dbReference type="Proteomes" id="UP001378592">
    <property type="component" value="Unassembled WGS sequence"/>
</dbReference>
<evidence type="ECO:0000256" key="2">
    <source>
        <dbReference type="SAM" id="Phobius"/>
    </source>
</evidence>
<dbReference type="PANTHER" id="PTHR10185">
    <property type="entry name" value="PHOSPHOLIPASE D - RELATED"/>
    <property type="match status" value="1"/>
</dbReference>
<evidence type="ECO:0000259" key="3">
    <source>
        <dbReference type="PROSITE" id="PS50035"/>
    </source>
</evidence>
<dbReference type="SUPFAM" id="SSF56024">
    <property type="entry name" value="Phospholipase D/nuclease"/>
    <property type="match status" value="2"/>
</dbReference>
<dbReference type="Gene3D" id="3.30.870.10">
    <property type="entry name" value="Endonuclease Chain A"/>
    <property type="match status" value="2"/>
</dbReference>
<organism evidence="4 5">
    <name type="scientific">Gryllus longicercus</name>
    <dbReference type="NCBI Taxonomy" id="2509291"/>
    <lineage>
        <taxon>Eukaryota</taxon>
        <taxon>Metazoa</taxon>
        <taxon>Ecdysozoa</taxon>
        <taxon>Arthropoda</taxon>
        <taxon>Hexapoda</taxon>
        <taxon>Insecta</taxon>
        <taxon>Pterygota</taxon>
        <taxon>Neoptera</taxon>
        <taxon>Polyneoptera</taxon>
        <taxon>Orthoptera</taxon>
        <taxon>Ensifera</taxon>
        <taxon>Gryllidea</taxon>
        <taxon>Grylloidea</taxon>
        <taxon>Gryllidae</taxon>
        <taxon>Gryllinae</taxon>
        <taxon>Gryllus</taxon>
    </lineage>
</organism>
<reference evidence="4 5" key="1">
    <citation type="submission" date="2024-03" db="EMBL/GenBank/DDBJ databases">
        <title>The genome assembly and annotation of the cricket Gryllus longicercus Weissman &amp; Gray.</title>
        <authorList>
            <person name="Szrajer S."/>
            <person name="Gray D."/>
            <person name="Ylla G."/>
        </authorList>
    </citation>
    <scope>NUCLEOTIDE SEQUENCE [LARGE SCALE GENOMIC DNA]</scope>
    <source>
        <strain evidence="4">DAG 2021-001</strain>
        <tissue evidence="4">Whole body minus gut</tissue>
    </source>
</reference>
<comment type="caution">
    <text evidence="4">The sequence shown here is derived from an EMBL/GenBank/DDBJ whole genome shotgun (WGS) entry which is preliminary data.</text>
</comment>
<dbReference type="InterPro" id="IPR032803">
    <property type="entry name" value="PLDc_3"/>
</dbReference>
<dbReference type="GO" id="GO:0003824">
    <property type="term" value="F:catalytic activity"/>
    <property type="evidence" value="ECO:0007669"/>
    <property type="project" value="InterPro"/>
</dbReference>
<dbReference type="InterPro" id="IPR050874">
    <property type="entry name" value="Diverse_PLD-related"/>
</dbReference>
<proteinExistence type="inferred from homology"/>
<sequence length="479" mass="52549">MLRGDHDADALHNARWGPRGWFKPSCVPISVILVLIVLVVLLPLMDGPGRAAAPAGAAPTTPAPAPPAPCGASCRISLVESIPEGLQYPSGSASHPSTHQTWLDLIQAAEYSIEIASFYWTLQQGEVYPDPSSKQGEQVFQSLLEAGTKRNVSVFIAQNKPEPKQPNIDTDFLASKGAAQVRSVDFQRLMGGGVLHTKLWIIDRTHVYVGSANMDWRSLAQVKELGAVLYNCTCLANDIGKIFDVYWSLGQPNAQIPGMWPDTLSTPYGIQTPMNVSLNGTDSLVYVSSSPPSFCPNGRSTDLSAILSVIDEAEKFIYISVMDYIPMTIYTAKSRLWTDIDDALRAAAINRNIHVRLLISLWNHTRPAIPHFLNSLRALSGAYKNVLVEVKMFVVPSTPEQKKIPFARVNHNKYMVTDKTAYIGTSNWSGDYFINTAGVGLVVSESNNESDDNSLRAQLQSVFERDWNSSYAQPVPSVQ</sequence>
<dbReference type="SMART" id="SM00155">
    <property type="entry name" value="PLDc"/>
    <property type="match status" value="2"/>
</dbReference>
<dbReference type="PANTHER" id="PTHR10185:SF17">
    <property type="entry name" value="GM01519P-RELATED"/>
    <property type="match status" value="1"/>
</dbReference>
<dbReference type="CDD" id="cd09106">
    <property type="entry name" value="PLDc_vPLD3_4_5_like_1"/>
    <property type="match status" value="1"/>
</dbReference>
<name>A0AAN9VXE8_9ORTH</name>
<protein>
    <recommendedName>
        <fullName evidence="3">PLD phosphodiesterase domain-containing protein</fullName>
    </recommendedName>
</protein>
<evidence type="ECO:0000313" key="4">
    <source>
        <dbReference type="EMBL" id="KAK7868202.1"/>
    </source>
</evidence>
<dbReference type="EMBL" id="JAZDUA010000098">
    <property type="protein sequence ID" value="KAK7868202.1"/>
    <property type="molecule type" value="Genomic_DNA"/>
</dbReference>
<dbReference type="AlphaFoldDB" id="A0AAN9VXE8"/>
<dbReference type="CDD" id="cd09107">
    <property type="entry name" value="PLDc_vPLD3_4_5_like_2"/>
    <property type="match status" value="1"/>
</dbReference>
<keyword evidence="2" id="KW-1133">Transmembrane helix</keyword>
<feature type="transmembrane region" description="Helical" evidence="2">
    <location>
        <begin position="21"/>
        <end position="45"/>
    </location>
</feature>
<keyword evidence="2" id="KW-0812">Transmembrane</keyword>